<dbReference type="InterPro" id="IPR025857">
    <property type="entry name" value="MacB_PCD"/>
</dbReference>
<dbReference type="PANTHER" id="PTHR30572">
    <property type="entry name" value="MEMBRANE COMPONENT OF TRANSPORTER-RELATED"/>
    <property type="match status" value="1"/>
</dbReference>
<keyword evidence="5 6" id="KW-0472">Membrane</keyword>
<name>A0A2T0SY73_9BACT</name>
<evidence type="ECO:0000259" key="8">
    <source>
        <dbReference type="Pfam" id="PF12704"/>
    </source>
</evidence>
<organism evidence="9 10">
    <name type="scientific">Spirosoma oryzae</name>
    <dbReference type="NCBI Taxonomy" id="1469603"/>
    <lineage>
        <taxon>Bacteria</taxon>
        <taxon>Pseudomonadati</taxon>
        <taxon>Bacteroidota</taxon>
        <taxon>Cytophagia</taxon>
        <taxon>Cytophagales</taxon>
        <taxon>Cytophagaceae</taxon>
        <taxon>Spirosoma</taxon>
    </lineage>
</organism>
<feature type="transmembrane region" description="Helical" evidence="6">
    <location>
        <begin position="767"/>
        <end position="790"/>
    </location>
</feature>
<dbReference type="GO" id="GO:0005886">
    <property type="term" value="C:plasma membrane"/>
    <property type="evidence" value="ECO:0007669"/>
    <property type="project" value="UniProtKB-SubCell"/>
</dbReference>
<comment type="subcellular location">
    <subcellularLocation>
        <location evidence="1">Cell membrane</location>
        <topology evidence="1">Multi-pass membrane protein</topology>
    </subcellularLocation>
</comment>
<dbReference type="Proteomes" id="UP000238375">
    <property type="component" value="Unassembled WGS sequence"/>
</dbReference>
<evidence type="ECO:0000256" key="3">
    <source>
        <dbReference type="ARBA" id="ARBA00022692"/>
    </source>
</evidence>
<evidence type="ECO:0000256" key="5">
    <source>
        <dbReference type="ARBA" id="ARBA00023136"/>
    </source>
</evidence>
<feature type="transmembrane region" description="Helical" evidence="6">
    <location>
        <begin position="853"/>
        <end position="873"/>
    </location>
</feature>
<evidence type="ECO:0000256" key="1">
    <source>
        <dbReference type="ARBA" id="ARBA00004651"/>
    </source>
</evidence>
<feature type="domain" description="ABC3 transporter permease C-terminal" evidence="7">
    <location>
        <begin position="771"/>
        <end position="881"/>
    </location>
</feature>
<keyword evidence="2" id="KW-1003">Cell membrane</keyword>
<reference evidence="9 10" key="1">
    <citation type="submission" date="2018-03" db="EMBL/GenBank/DDBJ databases">
        <title>Genomic Encyclopedia of Archaeal and Bacterial Type Strains, Phase II (KMG-II): from individual species to whole genera.</title>
        <authorList>
            <person name="Goeker M."/>
        </authorList>
    </citation>
    <scope>NUCLEOTIDE SEQUENCE [LARGE SCALE GENOMIC DNA]</scope>
    <source>
        <strain evidence="9 10">DSM 28354</strain>
    </source>
</reference>
<evidence type="ECO:0000313" key="9">
    <source>
        <dbReference type="EMBL" id="PRY38372.1"/>
    </source>
</evidence>
<keyword evidence="10" id="KW-1185">Reference proteome</keyword>
<dbReference type="Pfam" id="PF12704">
    <property type="entry name" value="MacB_PCD"/>
    <property type="match status" value="2"/>
</dbReference>
<dbReference type="PANTHER" id="PTHR30572:SF18">
    <property type="entry name" value="ABC-TYPE MACROLIDE FAMILY EXPORT SYSTEM PERMEASE COMPONENT 2"/>
    <property type="match status" value="1"/>
</dbReference>
<dbReference type="InterPro" id="IPR050250">
    <property type="entry name" value="Macrolide_Exporter_MacB"/>
</dbReference>
<feature type="domain" description="MacB-like periplasmic core" evidence="8">
    <location>
        <begin position="582"/>
        <end position="720"/>
    </location>
</feature>
<dbReference type="GO" id="GO:0022857">
    <property type="term" value="F:transmembrane transporter activity"/>
    <property type="evidence" value="ECO:0007669"/>
    <property type="project" value="TreeGrafter"/>
</dbReference>
<feature type="transmembrane region" description="Helical" evidence="6">
    <location>
        <begin position="464"/>
        <end position="487"/>
    </location>
</feature>
<dbReference type="EMBL" id="PVTE01000009">
    <property type="protein sequence ID" value="PRY38372.1"/>
    <property type="molecule type" value="Genomic_DNA"/>
</dbReference>
<dbReference type="InterPro" id="IPR003838">
    <property type="entry name" value="ABC3_permease_C"/>
</dbReference>
<feature type="transmembrane region" description="Helical" evidence="6">
    <location>
        <begin position="811"/>
        <end position="833"/>
    </location>
</feature>
<sequence length="890" mass="99799">METPPRWATWLLTTFSHPDTQEEVEGDMLELYAHWFQTIGRRRANWRYGLNALRLLRPRARFRAHADSSHSLLRPAMIRNYLTVARRQLWRNRVFTLLNVVGLSIGLCTSWIIYRIVSYELAFDQHIPAKEQIYRVVTHFKPGSFMPTSPGLPVPLLAAIPKQVPGIEHAVPIRTQWNESVYVPQPAGKPERFRANDQLVATNPDYFERIPYQWLAGHQRRALEEPNQVVLTQARAARYFPRLSPQQVLGRRLIYFDTLSVQVVGVVANPTRPSSLGAQEFLSLATVSARDPNRDQWDNINSADQLFVWLTPQANPARLAEQINRLAAVHSSGVRLKNGQRERWHLLQPLADVHFDTEYADSSHPVDKAVLYKLMGLAAFILLLAIINYINLTTALTPGRAREIGIRRTLGSRSGAIIGQFLGETVLVTLLALGLSFALAPLFFTQFGDWVPAGAEQYLDWSSASLFVIGLLVSVSLLAGLYPGWLATRSQTIGTLKGAPLETAHPLLRGLTLRKGLIVFQFGLAQVFIVCAWLLGQQLRYALHKDMGFERQAVVVALLPINNQTPPEQIGKRVALRQAINQLPGVALVSLGSLPANQSISRSELSLPRDSGEVTLGVQFKFVDSNYIHLYKLPILAGRNLQPTDTMRDFVLNETAVRRLGFKRPQDAIGKQLSTGTVSYPIVGVVRDFQTNSVRHAIEPLALISYQYHASYISIRLAAGRPDDWASTLANIGNLWRRFYPDEPFNSLFYDESVQAFYEQERALSRIINLATGIAVLISCLGLFGLAMLTSQQRTREIGVRKVLGASVSSILLLLSSEFIKLVLLAILLGSPIAWYLMEQWLADFVYKIDVDWWVFMLTGLLALLVALLTVSYQSLRAALANPVDSLRNE</sequence>
<keyword evidence="4 6" id="KW-1133">Transmembrane helix</keyword>
<dbReference type="AlphaFoldDB" id="A0A2T0SY73"/>
<evidence type="ECO:0000313" key="10">
    <source>
        <dbReference type="Proteomes" id="UP000238375"/>
    </source>
</evidence>
<proteinExistence type="predicted"/>
<keyword evidence="3 6" id="KW-0812">Transmembrane</keyword>
<feature type="transmembrane region" description="Helical" evidence="6">
    <location>
        <begin position="374"/>
        <end position="396"/>
    </location>
</feature>
<dbReference type="NCBIfam" id="NF038404">
    <property type="entry name" value="perm_prefix_2"/>
    <property type="match status" value="1"/>
</dbReference>
<accession>A0A2T0SY73</accession>
<gene>
    <name evidence="9" type="ORF">CLV58_10999</name>
</gene>
<comment type="caution">
    <text evidence="9">The sequence shown here is derived from an EMBL/GenBank/DDBJ whole genome shotgun (WGS) entry which is preliminary data.</text>
</comment>
<dbReference type="InterPro" id="IPR047699">
    <property type="entry name" value="Permease_put_prefix"/>
</dbReference>
<evidence type="ECO:0000259" key="7">
    <source>
        <dbReference type="Pfam" id="PF02687"/>
    </source>
</evidence>
<feature type="transmembrane region" description="Helical" evidence="6">
    <location>
        <begin position="417"/>
        <end position="444"/>
    </location>
</feature>
<evidence type="ECO:0000256" key="4">
    <source>
        <dbReference type="ARBA" id="ARBA00022989"/>
    </source>
</evidence>
<feature type="domain" description="MacB-like periplasmic core" evidence="8">
    <location>
        <begin position="96"/>
        <end position="325"/>
    </location>
</feature>
<protein>
    <submittedName>
        <fullName evidence="9">ABC-type antimicrobial peptide transport system permease subunit</fullName>
    </submittedName>
</protein>
<evidence type="ECO:0000256" key="2">
    <source>
        <dbReference type="ARBA" id="ARBA00022475"/>
    </source>
</evidence>
<feature type="transmembrane region" description="Helical" evidence="6">
    <location>
        <begin position="517"/>
        <end position="536"/>
    </location>
</feature>
<feature type="domain" description="ABC3 transporter permease C-terminal" evidence="7">
    <location>
        <begin position="377"/>
        <end position="490"/>
    </location>
</feature>
<feature type="transmembrane region" description="Helical" evidence="6">
    <location>
        <begin position="94"/>
        <end position="114"/>
    </location>
</feature>
<evidence type="ECO:0000256" key="6">
    <source>
        <dbReference type="SAM" id="Phobius"/>
    </source>
</evidence>
<dbReference type="Pfam" id="PF02687">
    <property type="entry name" value="FtsX"/>
    <property type="match status" value="2"/>
</dbReference>